<dbReference type="InterPro" id="IPR050548">
    <property type="entry name" value="PcG_chromatin_remod_factors"/>
</dbReference>
<feature type="region of interest" description="Disordered" evidence="1">
    <location>
        <begin position="1"/>
        <end position="23"/>
    </location>
</feature>
<dbReference type="PROSITE" id="PS50105">
    <property type="entry name" value="SAM_DOMAIN"/>
    <property type="match status" value="1"/>
</dbReference>
<feature type="region of interest" description="Disordered" evidence="1">
    <location>
        <begin position="426"/>
        <end position="481"/>
    </location>
</feature>
<dbReference type="PANTHER" id="PTHR12247:SF138">
    <property type="entry name" value="POLYHOMEOTIC DISTAL, ISOFORM A-RELATED"/>
    <property type="match status" value="1"/>
</dbReference>
<proteinExistence type="predicted"/>
<feature type="compositionally biased region" description="Polar residues" evidence="1">
    <location>
        <begin position="178"/>
        <end position="189"/>
    </location>
</feature>
<accession>A0A131YKJ2</accession>
<dbReference type="PANTHER" id="PTHR12247">
    <property type="entry name" value="POLYCOMB GROUP PROTEIN"/>
    <property type="match status" value="1"/>
</dbReference>
<dbReference type="InterPro" id="IPR013761">
    <property type="entry name" value="SAM/pointed_sf"/>
</dbReference>
<dbReference type="AlphaFoldDB" id="A0A131YKJ2"/>
<feature type="compositionally biased region" description="Basic and acidic residues" evidence="1">
    <location>
        <begin position="426"/>
        <end position="437"/>
    </location>
</feature>
<evidence type="ECO:0000259" key="2">
    <source>
        <dbReference type="PROSITE" id="PS50105"/>
    </source>
</evidence>
<protein>
    <submittedName>
        <fullName evidence="3">Sterile alpha motif domain-containing protein 11</fullName>
    </submittedName>
</protein>
<dbReference type="SMART" id="SM00454">
    <property type="entry name" value="SAM"/>
    <property type="match status" value="1"/>
</dbReference>
<dbReference type="InterPro" id="IPR001660">
    <property type="entry name" value="SAM"/>
</dbReference>
<dbReference type="GO" id="GO:0042393">
    <property type="term" value="F:histone binding"/>
    <property type="evidence" value="ECO:0007669"/>
    <property type="project" value="TreeGrafter"/>
</dbReference>
<organism evidence="3">
    <name type="scientific">Rhipicephalus appendiculatus</name>
    <name type="common">Brown ear tick</name>
    <dbReference type="NCBI Taxonomy" id="34631"/>
    <lineage>
        <taxon>Eukaryota</taxon>
        <taxon>Metazoa</taxon>
        <taxon>Ecdysozoa</taxon>
        <taxon>Arthropoda</taxon>
        <taxon>Chelicerata</taxon>
        <taxon>Arachnida</taxon>
        <taxon>Acari</taxon>
        <taxon>Parasitiformes</taxon>
        <taxon>Ixodida</taxon>
        <taxon>Ixodoidea</taxon>
        <taxon>Ixodidae</taxon>
        <taxon>Rhipicephalinae</taxon>
        <taxon>Rhipicephalus</taxon>
        <taxon>Rhipicephalus</taxon>
    </lineage>
</organism>
<feature type="region of interest" description="Disordered" evidence="1">
    <location>
        <begin position="43"/>
        <end position="132"/>
    </location>
</feature>
<feature type="compositionally biased region" description="Low complexity" evidence="1">
    <location>
        <begin position="70"/>
        <end position="81"/>
    </location>
</feature>
<dbReference type="GO" id="GO:0045892">
    <property type="term" value="P:negative regulation of DNA-templated transcription"/>
    <property type="evidence" value="ECO:0007669"/>
    <property type="project" value="TreeGrafter"/>
</dbReference>
<reference evidence="3" key="1">
    <citation type="journal article" date="2016" name="Ticks Tick Borne Dis.">
        <title>De novo assembly and annotation of the salivary gland transcriptome of Rhipicephalus appendiculatus male and female ticks during blood feeding.</title>
        <authorList>
            <person name="de Castro M.H."/>
            <person name="de Klerk D."/>
            <person name="Pienaar R."/>
            <person name="Latif A.A."/>
            <person name="Rees D.J."/>
            <person name="Mans B.J."/>
        </authorList>
    </citation>
    <scope>NUCLEOTIDE SEQUENCE</scope>
    <source>
        <tissue evidence="3">Salivary glands</tissue>
    </source>
</reference>
<dbReference type="Pfam" id="PF00536">
    <property type="entry name" value="SAM_1"/>
    <property type="match status" value="1"/>
</dbReference>
<feature type="compositionally biased region" description="Low complexity" evidence="1">
    <location>
        <begin position="622"/>
        <end position="646"/>
    </location>
</feature>
<feature type="region of interest" description="Disordered" evidence="1">
    <location>
        <begin position="173"/>
        <end position="192"/>
    </location>
</feature>
<feature type="compositionally biased region" description="Low complexity" evidence="1">
    <location>
        <begin position="453"/>
        <end position="462"/>
    </location>
</feature>
<feature type="region of interest" description="Disordered" evidence="1">
    <location>
        <begin position="616"/>
        <end position="684"/>
    </location>
</feature>
<dbReference type="Gene3D" id="1.10.150.50">
    <property type="entry name" value="Transcription Factor, Ets-1"/>
    <property type="match status" value="1"/>
</dbReference>
<feature type="compositionally biased region" description="Low complexity" evidence="1">
    <location>
        <begin position="117"/>
        <end position="132"/>
    </location>
</feature>
<evidence type="ECO:0000256" key="1">
    <source>
        <dbReference type="SAM" id="MobiDB-lite"/>
    </source>
</evidence>
<name>A0A131YKJ2_RHIAP</name>
<dbReference type="EMBL" id="GEDV01009971">
    <property type="protein sequence ID" value="JAP78586.1"/>
    <property type="molecule type" value="Transcribed_RNA"/>
</dbReference>
<feature type="compositionally biased region" description="Pro residues" evidence="1">
    <location>
        <begin position="661"/>
        <end position="673"/>
    </location>
</feature>
<feature type="compositionally biased region" description="Low complexity" evidence="1">
    <location>
        <begin position="369"/>
        <end position="381"/>
    </location>
</feature>
<feature type="compositionally biased region" description="Low complexity" evidence="1">
    <location>
        <begin position="51"/>
        <end position="61"/>
    </location>
</feature>
<sequence length="684" mass="69902">MEAARKHSLADSASPEPKRESRLTSIIDQLLINKTKDYLQQCSDLTKSTNHHNNSNDTSQSPALDPGTHSSQPSSPLSRNSAGTGAENTDRLDSDVSDRLSSSIASGSEEEPLDKPAAASSGATSNGGVVGVGPAAGVTTASRRKRSSAAASQLLPVNGTALLTHPASDIKVERLSPESDTASPQSSPSPARVFPPGLGFVLGLRPGLVPGHPFPPGVIAAAAAQAAVDRQTLAAPALKQVEMMTRNYSDFMRSLAAKYNNPTGHDGFGFSPSNGAAPPGLLRGFEPPFPFKAAGTPPLPTSGRQSAGRDGGGGGVNNNAASHLANVAGGGNDSDSAVHATPNHGLPPHHGGGPVVSAAQPRATPPLKPSSATSSPPSSLLEPHRGSAPFNLSDFSSSQTLLNLVRTASAQSASQLETYLRGAVKRPHDGEHARADPLDLSLGGTAVKRPRSTDSPRSSSGSKEAGDGARTPPRKQATSPWLLQLEGARGASKSPKLRCGSVCSDQASSLHSPCSGAVGTTTTEGGQQQQQLVAKWTVDDVVQFVASVESCQEYAEKFREQSIDGTSLPLLTEDHLTVYMGMRLGPALKLRTTLAKMTGRCTVCMHCIHCHGEENDRRSTFSASPASTPAATAPATASSAAGSSAAAPPPAPGTPVAASTPPAPPSATPPRASPAPAHSPASSK</sequence>
<evidence type="ECO:0000313" key="3">
    <source>
        <dbReference type="EMBL" id="JAP78586.1"/>
    </source>
</evidence>
<dbReference type="GO" id="GO:0035102">
    <property type="term" value="C:PRC1 complex"/>
    <property type="evidence" value="ECO:0007669"/>
    <property type="project" value="TreeGrafter"/>
</dbReference>
<dbReference type="GO" id="GO:0003682">
    <property type="term" value="F:chromatin binding"/>
    <property type="evidence" value="ECO:0007669"/>
    <property type="project" value="TreeGrafter"/>
</dbReference>
<feature type="compositionally biased region" description="Low complexity" evidence="1">
    <location>
        <begin position="674"/>
        <end position="684"/>
    </location>
</feature>
<feature type="compositionally biased region" description="Basic and acidic residues" evidence="1">
    <location>
        <begin position="88"/>
        <end position="98"/>
    </location>
</feature>
<feature type="region of interest" description="Disordered" evidence="1">
    <location>
        <begin position="270"/>
        <end position="386"/>
    </location>
</feature>
<feature type="domain" description="SAM" evidence="2">
    <location>
        <begin position="536"/>
        <end position="585"/>
    </location>
</feature>
<dbReference type="SUPFAM" id="SSF47769">
    <property type="entry name" value="SAM/Pointed domain"/>
    <property type="match status" value="1"/>
</dbReference>